<sequence length="135" mass="14433">MMAARSDVEPCTLNVHAAAAERGFQEARGGRGRAARGILIRPALIIVGNAGRPTLARPFRRRLYVTKVTARLPCVRTPLIFAADAPLIGGFTTAVNVAGASFPRNKIRAATPPQRRLAEECRNKALGPNARPLGL</sequence>
<dbReference type="Proteomes" id="UP000837857">
    <property type="component" value="Chromosome 16"/>
</dbReference>
<organism evidence="1 2">
    <name type="scientific">Iphiclides podalirius</name>
    <name type="common">scarce swallowtail</name>
    <dbReference type="NCBI Taxonomy" id="110791"/>
    <lineage>
        <taxon>Eukaryota</taxon>
        <taxon>Metazoa</taxon>
        <taxon>Ecdysozoa</taxon>
        <taxon>Arthropoda</taxon>
        <taxon>Hexapoda</taxon>
        <taxon>Insecta</taxon>
        <taxon>Pterygota</taxon>
        <taxon>Neoptera</taxon>
        <taxon>Endopterygota</taxon>
        <taxon>Lepidoptera</taxon>
        <taxon>Glossata</taxon>
        <taxon>Ditrysia</taxon>
        <taxon>Papilionoidea</taxon>
        <taxon>Papilionidae</taxon>
        <taxon>Papilioninae</taxon>
        <taxon>Iphiclides</taxon>
    </lineage>
</organism>
<name>A0ABN8I3N6_9NEOP</name>
<protein>
    <submittedName>
        <fullName evidence="1">Uncharacterized protein</fullName>
    </submittedName>
</protein>
<proteinExistence type="predicted"/>
<feature type="non-terminal residue" evidence="1">
    <location>
        <position position="1"/>
    </location>
</feature>
<evidence type="ECO:0000313" key="1">
    <source>
        <dbReference type="EMBL" id="CAH2045053.1"/>
    </source>
</evidence>
<dbReference type="EMBL" id="OW152828">
    <property type="protein sequence ID" value="CAH2045053.1"/>
    <property type="molecule type" value="Genomic_DNA"/>
</dbReference>
<gene>
    <name evidence="1" type="ORF">IPOD504_LOCUS4914</name>
</gene>
<reference evidence="1" key="1">
    <citation type="submission" date="2022-03" db="EMBL/GenBank/DDBJ databases">
        <authorList>
            <person name="Martin H S."/>
        </authorList>
    </citation>
    <scope>NUCLEOTIDE SEQUENCE</scope>
</reference>
<evidence type="ECO:0000313" key="2">
    <source>
        <dbReference type="Proteomes" id="UP000837857"/>
    </source>
</evidence>
<accession>A0ABN8I3N6</accession>
<keyword evidence="2" id="KW-1185">Reference proteome</keyword>